<accession>A0A382E0F8</accession>
<proteinExistence type="predicted"/>
<feature type="non-terminal residue" evidence="1">
    <location>
        <position position="46"/>
    </location>
</feature>
<dbReference type="AlphaFoldDB" id="A0A382E0F8"/>
<organism evidence="1">
    <name type="scientific">marine metagenome</name>
    <dbReference type="NCBI Taxonomy" id="408172"/>
    <lineage>
        <taxon>unclassified sequences</taxon>
        <taxon>metagenomes</taxon>
        <taxon>ecological metagenomes</taxon>
    </lineage>
</organism>
<reference evidence="1" key="1">
    <citation type="submission" date="2018-05" db="EMBL/GenBank/DDBJ databases">
        <authorList>
            <person name="Lanie J.A."/>
            <person name="Ng W.-L."/>
            <person name="Kazmierczak K.M."/>
            <person name="Andrzejewski T.M."/>
            <person name="Davidsen T.M."/>
            <person name="Wayne K.J."/>
            <person name="Tettelin H."/>
            <person name="Glass J.I."/>
            <person name="Rusch D."/>
            <person name="Podicherti R."/>
            <person name="Tsui H.-C.T."/>
            <person name="Winkler M.E."/>
        </authorList>
    </citation>
    <scope>NUCLEOTIDE SEQUENCE</scope>
</reference>
<gene>
    <name evidence="1" type="ORF">METZ01_LOCUS196799</name>
</gene>
<sequence>MPYIENFTDALPDAARVAEEKSRLEAAGVKYILSCWIDLLGVPKTK</sequence>
<name>A0A382E0F8_9ZZZZ</name>
<dbReference type="EMBL" id="UINC01041962">
    <property type="protein sequence ID" value="SVB43945.1"/>
    <property type="molecule type" value="Genomic_DNA"/>
</dbReference>
<evidence type="ECO:0000313" key="1">
    <source>
        <dbReference type="EMBL" id="SVB43945.1"/>
    </source>
</evidence>
<protein>
    <submittedName>
        <fullName evidence="1">Uncharacterized protein</fullName>
    </submittedName>
</protein>